<evidence type="ECO:0000313" key="2">
    <source>
        <dbReference type="EMBL" id="KAF3538066.1"/>
    </source>
</evidence>
<accession>A0A8S9Q8F5</accession>
<organism evidence="2 3">
    <name type="scientific">Brassica cretica</name>
    <name type="common">Mustard</name>
    <dbReference type="NCBI Taxonomy" id="69181"/>
    <lineage>
        <taxon>Eukaryota</taxon>
        <taxon>Viridiplantae</taxon>
        <taxon>Streptophyta</taxon>
        <taxon>Embryophyta</taxon>
        <taxon>Tracheophyta</taxon>
        <taxon>Spermatophyta</taxon>
        <taxon>Magnoliopsida</taxon>
        <taxon>eudicotyledons</taxon>
        <taxon>Gunneridae</taxon>
        <taxon>Pentapetalae</taxon>
        <taxon>rosids</taxon>
        <taxon>malvids</taxon>
        <taxon>Brassicales</taxon>
        <taxon>Brassicaceae</taxon>
        <taxon>Brassiceae</taxon>
        <taxon>Brassica</taxon>
    </lineage>
</organism>
<dbReference type="EMBL" id="QGKX02001290">
    <property type="protein sequence ID" value="KAF3538066.1"/>
    <property type="molecule type" value="Genomic_DNA"/>
</dbReference>
<evidence type="ECO:0000256" key="1">
    <source>
        <dbReference type="SAM" id="MobiDB-lite"/>
    </source>
</evidence>
<proteinExistence type="predicted"/>
<feature type="compositionally biased region" description="Polar residues" evidence="1">
    <location>
        <begin position="78"/>
        <end position="107"/>
    </location>
</feature>
<reference evidence="2" key="1">
    <citation type="submission" date="2019-12" db="EMBL/GenBank/DDBJ databases">
        <title>Genome sequencing and annotation of Brassica cretica.</title>
        <authorList>
            <person name="Studholme D.J."/>
            <person name="Sarris P."/>
        </authorList>
    </citation>
    <scope>NUCLEOTIDE SEQUENCE</scope>
    <source>
        <strain evidence="2">PFS-109/04</strain>
        <tissue evidence="2">Leaf</tissue>
    </source>
</reference>
<protein>
    <submittedName>
        <fullName evidence="2">Uncharacterized protein</fullName>
    </submittedName>
</protein>
<feature type="region of interest" description="Disordered" evidence="1">
    <location>
        <begin position="78"/>
        <end position="140"/>
    </location>
</feature>
<name>A0A8S9Q8F5_BRACR</name>
<evidence type="ECO:0000313" key="3">
    <source>
        <dbReference type="Proteomes" id="UP000712600"/>
    </source>
</evidence>
<feature type="compositionally biased region" description="Basic and acidic residues" evidence="1">
    <location>
        <begin position="113"/>
        <end position="130"/>
    </location>
</feature>
<gene>
    <name evidence="2" type="ORF">F2Q69_00023018</name>
</gene>
<dbReference type="AlphaFoldDB" id="A0A8S9Q8F5"/>
<comment type="caution">
    <text evidence="2">The sequence shown here is derived from an EMBL/GenBank/DDBJ whole genome shotgun (WGS) entry which is preliminary data.</text>
</comment>
<sequence>MDGDLSPVKLSPSFERRYSFELAFQCHRSEVNQHRVAYVMLVLLKGAQSKPSSSAIRQAESVQLSGWPSWIDHATSSAIHRAGSNTRPSAELDQSSSADGRAGSTTRPARPSAKLDRMRDQLGHPPRWIEHVTSSAISRA</sequence>
<dbReference type="Proteomes" id="UP000712600">
    <property type="component" value="Unassembled WGS sequence"/>
</dbReference>